<dbReference type="PROSITE" id="PS51257">
    <property type="entry name" value="PROKAR_LIPOPROTEIN"/>
    <property type="match status" value="1"/>
</dbReference>
<name>A0A4R6DPY3_9RHOO</name>
<protein>
    <recommendedName>
        <fullName evidence="3">Beta-barrel assembly machine subunit BamE</fullName>
    </recommendedName>
</protein>
<evidence type="ECO:0000313" key="2">
    <source>
        <dbReference type="Proteomes" id="UP000295129"/>
    </source>
</evidence>
<evidence type="ECO:0000313" key="1">
    <source>
        <dbReference type="EMBL" id="TDN47085.1"/>
    </source>
</evidence>
<reference evidence="1 2" key="1">
    <citation type="submission" date="2019-03" db="EMBL/GenBank/DDBJ databases">
        <title>Genomic Encyclopedia of Type Strains, Phase IV (KMG-IV): sequencing the most valuable type-strain genomes for metagenomic binning, comparative biology and taxonomic classification.</title>
        <authorList>
            <person name="Goeker M."/>
        </authorList>
    </citation>
    <scope>NUCLEOTIDE SEQUENCE [LARGE SCALE GENOMIC DNA]</scope>
    <source>
        <strain evidence="1 2">DSM 12121</strain>
    </source>
</reference>
<dbReference type="AlphaFoldDB" id="A0A4R6DPY3"/>
<evidence type="ECO:0008006" key="3">
    <source>
        <dbReference type="Google" id="ProtNLM"/>
    </source>
</evidence>
<keyword evidence="2" id="KW-1185">Reference proteome</keyword>
<proteinExistence type="predicted"/>
<dbReference type="Proteomes" id="UP000295129">
    <property type="component" value="Unassembled WGS sequence"/>
</dbReference>
<dbReference type="EMBL" id="SNVV01000022">
    <property type="protein sequence ID" value="TDN47085.1"/>
    <property type="molecule type" value="Genomic_DNA"/>
</dbReference>
<sequence>MIGSVAKGMKTGLTVLAATLALGACKTLETTPAAPLQQGYTCCNLHHEGDWISDSNYAGLPMVPAGTPVKVLSYGRYRAHVDMNGKPFRLGQDYGREQESTEKWVSKLVVTEDPKLKLASYPKAVQEAIKAGQLMKGMTKEQVIMSVGYPLTNENPSLDAPIWRYWRSSFDEYQVEWDKQGRVKNIAAHPMSLPLIEYKK</sequence>
<gene>
    <name evidence="1" type="ORF">C7389_12242</name>
</gene>
<organism evidence="1 2">
    <name type="scientific">Azoarcus indigens</name>
    <dbReference type="NCBI Taxonomy" id="29545"/>
    <lineage>
        <taxon>Bacteria</taxon>
        <taxon>Pseudomonadati</taxon>
        <taxon>Pseudomonadota</taxon>
        <taxon>Betaproteobacteria</taxon>
        <taxon>Rhodocyclales</taxon>
        <taxon>Zoogloeaceae</taxon>
        <taxon>Azoarcus</taxon>
    </lineage>
</organism>
<comment type="caution">
    <text evidence="1">The sequence shown here is derived from an EMBL/GenBank/DDBJ whole genome shotgun (WGS) entry which is preliminary data.</text>
</comment>
<accession>A0A4R6DPY3</accession>